<dbReference type="RefSeq" id="WP_166948146.1">
    <property type="nucleotide sequence ID" value="NZ_JAARLZ010000005.1"/>
</dbReference>
<gene>
    <name evidence="2" type="ORF">HBF25_10510</name>
</gene>
<comment type="caution">
    <text evidence="2">The sequence shown here is derived from an EMBL/GenBank/DDBJ whole genome shotgun (WGS) entry which is preliminary data.</text>
</comment>
<evidence type="ECO:0000313" key="3">
    <source>
        <dbReference type="Proteomes" id="UP000490980"/>
    </source>
</evidence>
<proteinExistence type="predicted"/>
<accession>A0A7X5UAR2</accession>
<dbReference type="AlphaFoldDB" id="A0A7X5UAR2"/>
<dbReference type="InterPro" id="IPR025438">
    <property type="entry name" value="DUF4180"/>
</dbReference>
<evidence type="ECO:0000313" key="2">
    <source>
        <dbReference type="EMBL" id="NII06818.1"/>
    </source>
</evidence>
<dbReference type="EMBL" id="JAARLZ010000005">
    <property type="protein sequence ID" value="NII06818.1"/>
    <property type="molecule type" value="Genomic_DNA"/>
</dbReference>
<sequence>MHGAIHSVHGHHVLVCPTAGPMLSTEADGKELLMAAMDERADMVAFPAARLGEDFLRLRSGVAGAIVQKFVNYRIRLVFVGDISAAVQRSEALRDFVREANQGDAFWFVESMEDMARRLG</sequence>
<reference evidence="2 3" key="1">
    <citation type="submission" date="2020-03" db="EMBL/GenBank/DDBJ databases">
        <authorList>
            <person name="Lai Q."/>
        </authorList>
    </citation>
    <scope>NUCLEOTIDE SEQUENCE [LARGE SCALE GENOMIC DNA]</scope>
    <source>
        <strain evidence="2 3">CCUG 25036</strain>
    </source>
</reference>
<evidence type="ECO:0000259" key="1">
    <source>
        <dbReference type="Pfam" id="PF13788"/>
    </source>
</evidence>
<protein>
    <submittedName>
        <fullName evidence="2">DUF4180 domain-containing protein</fullName>
    </submittedName>
</protein>
<feature type="domain" description="DUF4180" evidence="1">
    <location>
        <begin position="10"/>
        <end position="119"/>
    </location>
</feature>
<keyword evidence="3" id="KW-1185">Reference proteome</keyword>
<organism evidence="2 3">
    <name type="scientific">Luteibacter anthropi</name>
    <dbReference type="NCBI Taxonomy" id="564369"/>
    <lineage>
        <taxon>Bacteria</taxon>
        <taxon>Pseudomonadati</taxon>
        <taxon>Pseudomonadota</taxon>
        <taxon>Gammaproteobacteria</taxon>
        <taxon>Lysobacterales</taxon>
        <taxon>Rhodanobacteraceae</taxon>
        <taxon>Luteibacter</taxon>
    </lineage>
</organism>
<dbReference type="Proteomes" id="UP000490980">
    <property type="component" value="Unassembled WGS sequence"/>
</dbReference>
<name>A0A7X5UAR2_9GAMM</name>
<dbReference type="Pfam" id="PF13788">
    <property type="entry name" value="DUF4180"/>
    <property type="match status" value="1"/>
</dbReference>